<dbReference type="Proteomes" id="UP001188597">
    <property type="component" value="Unassembled WGS sequence"/>
</dbReference>
<feature type="compositionally biased region" description="Low complexity" evidence="11">
    <location>
        <begin position="174"/>
        <end position="192"/>
    </location>
</feature>
<dbReference type="PANTHER" id="PTHR32382">
    <property type="entry name" value="FASCICLIN-LIKE ARABINOGALACTAN PROTEIN"/>
    <property type="match status" value="1"/>
</dbReference>
<comment type="similarity">
    <text evidence="2">Belongs to the fasciclin-like AGP family.</text>
</comment>
<keyword evidence="6" id="KW-0654">Proteoglycan</keyword>
<name>A0AA88WM47_9ASTE</name>
<gene>
    <name evidence="14" type="ORF">RJ639_037872</name>
</gene>
<protein>
    <recommendedName>
        <fullName evidence="13">FAS1 domain-containing protein</fullName>
    </recommendedName>
</protein>
<evidence type="ECO:0000313" key="15">
    <source>
        <dbReference type="Proteomes" id="UP001188597"/>
    </source>
</evidence>
<dbReference type="GO" id="GO:0098552">
    <property type="term" value="C:side of membrane"/>
    <property type="evidence" value="ECO:0007669"/>
    <property type="project" value="UniProtKB-KW"/>
</dbReference>
<feature type="domain" description="FAS1" evidence="13">
    <location>
        <begin position="20"/>
        <end position="166"/>
    </location>
</feature>
<evidence type="ECO:0000256" key="10">
    <source>
        <dbReference type="ARBA" id="ARBA00024686"/>
    </source>
</evidence>
<dbReference type="EMBL" id="JAVXUP010000381">
    <property type="protein sequence ID" value="KAK3029349.1"/>
    <property type="molecule type" value="Genomic_DNA"/>
</dbReference>
<evidence type="ECO:0000256" key="4">
    <source>
        <dbReference type="ARBA" id="ARBA00022622"/>
    </source>
</evidence>
<keyword evidence="3" id="KW-1003">Cell membrane</keyword>
<feature type="compositionally biased region" description="Low complexity" evidence="11">
    <location>
        <begin position="247"/>
        <end position="264"/>
    </location>
</feature>
<reference evidence="14" key="1">
    <citation type="submission" date="2022-12" db="EMBL/GenBank/DDBJ databases">
        <title>Draft genome assemblies for two species of Escallonia (Escalloniales).</title>
        <authorList>
            <person name="Chanderbali A."/>
            <person name="Dervinis C."/>
            <person name="Anghel I."/>
            <person name="Soltis D."/>
            <person name="Soltis P."/>
            <person name="Zapata F."/>
        </authorList>
    </citation>
    <scope>NUCLEOTIDE SEQUENCE</scope>
    <source>
        <strain evidence="14">UCBG64.0493</strain>
        <tissue evidence="14">Leaf</tissue>
    </source>
</reference>
<comment type="function">
    <text evidence="10">May be a cell surface adhesion protein.</text>
</comment>
<keyword evidence="7" id="KW-0472">Membrane</keyword>
<evidence type="ECO:0000256" key="12">
    <source>
        <dbReference type="SAM" id="SignalP"/>
    </source>
</evidence>
<feature type="compositionally biased region" description="Low complexity" evidence="11">
    <location>
        <begin position="205"/>
        <end position="239"/>
    </location>
</feature>
<dbReference type="AlphaFoldDB" id="A0AA88WM47"/>
<dbReference type="InterPro" id="IPR036378">
    <property type="entry name" value="FAS1_dom_sf"/>
</dbReference>
<proteinExistence type="inferred from homology"/>
<evidence type="ECO:0000313" key="14">
    <source>
        <dbReference type="EMBL" id="KAK3029349.1"/>
    </source>
</evidence>
<keyword evidence="8" id="KW-0325">Glycoprotein</keyword>
<evidence type="ECO:0000256" key="8">
    <source>
        <dbReference type="ARBA" id="ARBA00023180"/>
    </source>
</evidence>
<dbReference type="PROSITE" id="PS50213">
    <property type="entry name" value="FAS1"/>
    <property type="match status" value="1"/>
</dbReference>
<evidence type="ECO:0000256" key="9">
    <source>
        <dbReference type="ARBA" id="ARBA00023288"/>
    </source>
</evidence>
<evidence type="ECO:0000259" key="13">
    <source>
        <dbReference type="PROSITE" id="PS50213"/>
    </source>
</evidence>
<dbReference type="SUPFAM" id="SSF82153">
    <property type="entry name" value="FAS1 domain"/>
    <property type="match status" value="1"/>
</dbReference>
<accession>A0AA88WM47</accession>
<dbReference type="Pfam" id="PF02469">
    <property type="entry name" value="Fasciclin"/>
    <property type="match status" value="1"/>
</dbReference>
<keyword evidence="9" id="KW-0449">Lipoprotein</keyword>
<evidence type="ECO:0000256" key="11">
    <source>
        <dbReference type="SAM" id="MobiDB-lite"/>
    </source>
</evidence>
<evidence type="ECO:0000256" key="3">
    <source>
        <dbReference type="ARBA" id="ARBA00022475"/>
    </source>
</evidence>
<dbReference type="GO" id="GO:0005886">
    <property type="term" value="C:plasma membrane"/>
    <property type="evidence" value="ECO:0007669"/>
    <property type="project" value="UniProtKB-SubCell"/>
</dbReference>
<keyword evidence="4" id="KW-0336">GPI-anchor</keyword>
<feature type="signal peptide" evidence="12">
    <location>
        <begin position="1"/>
        <end position="20"/>
    </location>
</feature>
<dbReference type="FunFam" id="2.30.180.10:FF:000015">
    <property type="entry name" value="Fasciclin-like arabinogalactan protein 3"/>
    <property type="match status" value="1"/>
</dbReference>
<dbReference type="Gene3D" id="2.30.180.10">
    <property type="entry name" value="FAS1 domain"/>
    <property type="match status" value="1"/>
</dbReference>
<sequence length="288" mass="29694">MSFKSSFLFSVFLLFYCGNAFNITRLLSQYPSFSTFNNYLSQTQLASQINSRQTITVLVVENSALSPISGRPANVLKNILSVHVVLDYYDVQKLQKLPNKTDILTTLFQSSGQATGQQGFLNVTDLSTGSVVIGSAVKGATLGANLVKSVAAQPYNVSVLQISNVIIPTGIDNSTSHSPSMAPSPASTSPTPSVNPGITPPAPSPSNATAPSPSNATAPSPSNATAPTEADTPSPANAPATPPRPDTPAADAPVADAPPNDSSSGSTLRLGVGVVLTILSFTSLLPII</sequence>
<keyword evidence="5 12" id="KW-0732">Signal</keyword>
<keyword evidence="15" id="KW-1185">Reference proteome</keyword>
<evidence type="ECO:0000256" key="7">
    <source>
        <dbReference type="ARBA" id="ARBA00023136"/>
    </source>
</evidence>
<comment type="subcellular location">
    <subcellularLocation>
        <location evidence="1">Cell membrane</location>
        <topology evidence="1">Lipid-anchor</topology>
        <topology evidence="1">GPI-anchor</topology>
    </subcellularLocation>
</comment>
<feature type="region of interest" description="Disordered" evidence="11">
    <location>
        <begin position="174"/>
        <end position="267"/>
    </location>
</feature>
<evidence type="ECO:0000256" key="1">
    <source>
        <dbReference type="ARBA" id="ARBA00004609"/>
    </source>
</evidence>
<feature type="chain" id="PRO_5041731144" description="FAS1 domain-containing protein" evidence="12">
    <location>
        <begin position="21"/>
        <end position="288"/>
    </location>
</feature>
<evidence type="ECO:0000256" key="2">
    <source>
        <dbReference type="ARBA" id="ARBA00007843"/>
    </source>
</evidence>
<evidence type="ECO:0000256" key="6">
    <source>
        <dbReference type="ARBA" id="ARBA00022974"/>
    </source>
</evidence>
<comment type="caution">
    <text evidence="14">The sequence shown here is derived from an EMBL/GenBank/DDBJ whole genome shotgun (WGS) entry which is preliminary data.</text>
</comment>
<dbReference type="InterPro" id="IPR033254">
    <property type="entry name" value="Plant_FLA"/>
</dbReference>
<evidence type="ECO:0000256" key="5">
    <source>
        <dbReference type="ARBA" id="ARBA00022729"/>
    </source>
</evidence>
<dbReference type="InterPro" id="IPR000782">
    <property type="entry name" value="FAS1_domain"/>
</dbReference>
<dbReference type="PANTHER" id="PTHR32382:SF78">
    <property type="entry name" value="MUCIN-1-LIKE"/>
    <property type="match status" value="1"/>
</dbReference>
<organism evidence="14 15">
    <name type="scientific">Escallonia herrerae</name>
    <dbReference type="NCBI Taxonomy" id="1293975"/>
    <lineage>
        <taxon>Eukaryota</taxon>
        <taxon>Viridiplantae</taxon>
        <taxon>Streptophyta</taxon>
        <taxon>Embryophyta</taxon>
        <taxon>Tracheophyta</taxon>
        <taxon>Spermatophyta</taxon>
        <taxon>Magnoliopsida</taxon>
        <taxon>eudicotyledons</taxon>
        <taxon>Gunneridae</taxon>
        <taxon>Pentapetalae</taxon>
        <taxon>asterids</taxon>
        <taxon>campanulids</taxon>
        <taxon>Escalloniales</taxon>
        <taxon>Escalloniaceae</taxon>
        <taxon>Escallonia</taxon>
    </lineage>
</organism>